<dbReference type="RefSeq" id="WP_092857807.1">
    <property type="nucleotide sequence ID" value="NZ_FOQH01000002.1"/>
</dbReference>
<reference evidence="5 6" key="1">
    <citation type="submission" date="2016-10" db="EMBL/GenBank/DDBJ databases">
        <authorList>
            <person name="de Groot N.N."/>
        </authorList>
    </citation>
    <scope>NUCLEOTIDE SEQUENCE [LARGE SCALE GENOMIC DNA]</scope>
    <source>
        <strain evidence="5 6">CGMCC 1.11030</strain>
    </source>
</reference>
<dbReference type="GO" id="GO:0022857">
    <property type="term" value="F:transmembrane transporter activity"/>
    <property type="evidence" value="ECO:0007669"/>
    <property type="project" value="InterPro"/>
</dbReference>
<dbReference type="Proteomes" id="UP000199377">
    <property type="component" value="Unassembled WGS sequence"/>
</dbReference>
<evidence type="ECO:0000256" key="1">
    <source>
        <dbReference type="ARBA" id="ARBA00022448"/>
    </source>
</evidence>
<dbReference type="GO" id="GO:0016887">
    <property type="term" value="F:ATP hydrolysis activity"/>
    <property type="evidence" value="ECO:0007669"/>
    <property type="project" value="InterPro"/>
</dbReference>
<dbReference type="InterPro" id="IPR027417">
    <property type="entry name" value="P-loop_NTPase"/>
</dbReference>
<dbReference type="Pfam" id="PF08402">
    <property type="entry name" value="TOBE_2"/>
    <property type="match status" value="1"/>
</dbReference>
<organism evidence="5 6">
    <name type="scientific">Albimonas pacifica</name>
    <dbReference type="NCBI Taxonomy" id="1114924"/>
    <lineage>
        <taxon>Bacteria</taxon>
        <taxon>Pseudomonadati</taxon>
        <taxon>Pseudomonadota</taxon>
        <taxon>Alphaproteobacteria</taxon>
        <taxon>Rhodobacterales</taxon>
        <taxon>Paracoccaceae</taxon>
        <taxon>Albimonas</taxon>
    </lineage>
</organism>
<dbReference type="PROSITE" id="PS00211">
    <property type="entry name" value="ABC_TRANSPORTER_1"/>
    <property type="match status" value="1"/>
</dbReference>
<dbReference type="SMART" id="SM00382">
    <property type="entry name" value="AAA"/>
    <property type="match status" value="1"/>
</dbReference>
<dbReference type="InterPro" id="IPR013611">
    <property type="entry name" value="Transp-assoc_OB_typ2"/>
</dbReference>
<dbReference type="InterPro" id="IPR008995">
    <property type="entry name" value="Mo/tungstate-bd_C_term_dom"/>
</dbReference>
<accession>A0A1I3CKD3</accession>
<dbReference type="STRING" id="1114924.SAMN05216258_10254"/>
<evidence type="ECO:0000256" key="2">
    <source>
        <dbReference type="ARBA" id="ARBA00022741"/>
    </source>
</evidence>
<feature type="domain" description="ABC transporter" evidence="4">
    <location>
        <begin position="2"/>
        <end position="236"/>
    </location>
</feature>
<name>A0A1I3CKD3_9RHOB</name>
<evidence type="ECO:0000259" key="4">
    <source>
        <dbReference type="PROSITE" id="PS50893"/>
    </source>
</evidence>
<dbReference type="EMBL" id="FOQH01000002">
    <property type="protein sequence ID" value="SFH74985.1"/>
    <property type="molecule type" value="Genomic_DNA"/>
</dbReference>
<protein>
    <submittedName>
        <fullName evidence="5">Putative spermidine/putrescine transport system ATP-binding protein/spermidine/putrescine transport system ATP-binding protein</fullName>
    </submittedName>
</protein>
<dbReference type="InterPro" id="IPR003439">
    <property type="entry name" value="ABC_transporter-like_ATP-bd"/>
</dbReference>
<keyword evidence="3 5" id="KW-0067">ATP-binding</keyword>
<dbReference type="InterPro" id="IPR003593">
    <property type="entry name" value="AAA+_ATPase"/>
</dbReference>
<evidence type="ECO:0000313" key="6">
    <source>
        <dbReference type="Proteomes" id="UP000199377"/>
    </source>
</evidence>
<dbReference type="InterPro" id="IPR050093">
    <property type="entry name" value="ABC_SmlMolc_Importer"/>
</dbReference>
<proteinExistence type="predicted"/>
<evidence type="ECO:0000256" key="3">
    <source>
        <dbReference type="ARBA" id="ARBA00022840"/>
    </source>
</evidence>
<dbReference type="FunFam" id="3.40.50.300:FF:000425">
    <property type="entry name" value="Probable ABC transporter, ATP-binding subunit"/>
    <property type="match status" value="1"/>
</dbReference>
<dbReference type="Gene3D" id="3.40.50.300">
    <property type="entry name" value="P-loop containing nucleotide triphosphate hydrolases"/>
    <property type="match status" value="1"/>
</dbReference>
<evidence type="ECO:0000313" key="5">
    <source>
        <dbReference type="EMBL" id="SFH74985.1"/>
    </source>
</evidence>
<dbReference type="PROSITE" id="PS50893">
    <property type="entry name" value="ABC_TRANSPORTER_2"/>
    <property type="match status" value="1"/>
</dbReference>
<dbReference type="Pfam" id="PF00005">
    <property type="entry name" value="ABC_tran"/>
    <property type="match status" value="1"/>
</dbReference>
<gene>
    <name evidence="5" type="ORF">SAMN05216258_10254</name>
</gene>
<dbReference type="PANTHER" id="PTHR42781">
    <property type="entry name" value="SPERMIDINE/PUTRESCINE IMPORT ATP-BINDING PROTEIN POTA"/>
    <property type="match status" value="1"/>
</dbReference>
<dbReference type="OrthoDB" id="7801215at2"/>
<keyword evidence="2" id="KW-0547">Nucleotide-binding</keyword>
<dbReference type="GO" id="GO:0005524">
    <property type="term" value="F:ATP binding"/>
    <property type="evidence" value="ECO:0007669"/>
    <property type="project" value="UniProtKB-KW"/>
</dbReference>
<keyword evidence="1" id="KW-0813">Transport</keyword>
<sequence length="367" mass="39768">MLELQGLSKRYGTEVALDDVSLVVRDDEYLTLLGPSGSGKSTLLRVIAGLETPDAGRVLLDGRDIGALPTHRRGLGIVQQNYALFPHMTVFDNVAFGLRFRETAPVADPSEVDRRTRATLDLVGLTGFETRMPGQLSGGQKQRVSLARTLVTEPRICLLDEPLGALDANLRERMTVELRRIREALGVTFLHVTGNEAEALAMGDRMIVLDRGRALAVAPPEEIFAAPADTRVARFLNAWNLIPGRAGADGFEVAGEAPLALPAPAPQAQTYGVPYDAAWISRDPAPAPGEGVLPARYVASEFLGSKVVYLLRRADGKVFEVERHLSREDPETYAQDETLAVRWRLADVHLFDGAGRRIPLAPAGAPA</sequence>
<dbReference type="SUPFAM" id="SSF52540">
    <property type="entry name" value="P-loop containing nucleoside triphosphate hydrolases"/>
    <property type="match status" value="1"/>
</dbReference>
<dbReference type="GO" id="GO:0043190">
    <property type="term" value="C:ATP-binding cassette (ABC) transporter complex"/>
    <property type="evidence" value="ECO:0007669"/>
    <property type="project" value="InterPro"/>
</dbReference>
<keyword evidence="6" id="KW-1185">Reference proteome</keyword>
<dbReference type="AlphaFoldDB" id="A0A1I3CKD3"/>
<dbReference type="SUPFAM" id="SSF50331">
    <property type="entry name" value="MOP-like"/>
    <property type="match status" value="1"/>
</dbReference>
<dbReference type="InterPro" id="IPR017871">
    <property type="entry name" value="ABC_transporter-like_CS"/>
</dbReference>
<dbReference type="GO" id="GO:0015697">
    <property type="term" value="P:quaternary ammonium group transport"/>
    <property type="evidence" value="ECO:0007669"/>
    <property type="project" value="UniProtKB-ARBA"/>
</dbReference>
<dbReference type="PANTHER" id="PTHR42781:SF4">
    <property type="entry name" value="SPERMIDINE_PUTRESCINE IMPORT ATP-BINDING PROTEIN POTA"/>
    <property type="match status" value="1"/>
</dbReference>